<reference evidence="1 2" key="1">
    <citation type="submission" date="2016-10" db="EMBL/GenBank/DDBJ databases">
        <authorList>
            <person name="de Groot N.N."/>
        </authorList>
    </citation>
    <scope>NUCLEOTIDE SEQUENCE [LARGE SCALE GENOMIC DNA]</scope>
    <source>
        <strain evidence="1 2">SR12</strain>
    </source>
</reference>
<evidence type="ECO:0000313" key="1">
    <source>
        <dbReference type="EMBL" id="SEA85335.1"/>
    </source>
</evidence>
<proteinExistence type="predicted"/>
<feature type="non-terminal residue" evidence="1">
    <location>
        <position position="1"/>
    </location>
</feature>
<protein>
    <submittedName>
        <fullName evidence="1">Uncharacterized protein</fullName>
    </submittedName>
</protein>
<name>A0A1H4EJZ7_9FIRM</name>
<evidence type="ECO:0000313" key="2">
    <source>
        <dbReference type="Proteomes" id="UP000199394"/>
    </source>
</evidence>
<sequence length="52" mass="5821">ATALAPEKGAVKYWKHLLWIIGNGAQLHWNTHLGIIDIVLMYIEVVLLPTAQ</sequence>
<gene>
    <name evidence="1" type="ORF">SAMN04515656_1467</name>
</gene>
<dbReference type="AlphaFoldDB" id="A0A1H4EJZ7"/>
<accession>A0A1H4EJZ7</accession>
<organism evidence="1 2">
    <name type="scientific">Eubacterium aggregans</name>
    <dbReference type="NCBI Taxonomy" id="81409"/>
    <lineage>
        <taxon>Bacteria</taxon>
        <taxon>Bacillati</taxon>
        <taxon>Bacillota</taxon>
        <taxon>Clostridia</taxon>
        <taxon>Eubacteriales</taxon>
        <taxon>Eubacteriaceae</taxon>
        <taxon>Eubacterium</taxon>
    </lineage>
</organism>
<keyword evidence="2" id="KW-1185">Reference proteome</keyword>
<dbReference type="Proteomes" id="UP000199394">
    <property type="component" value="Unassembled WGS sequence"/>
</dbReference>
<dbReference type="EMBL" id="FNRK01000046">
    <property type="protein sequence ID" value="SEA85335.1"/>
    <property type="molecule type" value="Genomic_DNA"/>
</dbReference>